<dbReference type="Proteomes" id="UP001354989">
    <property type="component" value="Plasmid pPP1"/>
</dbReference>
<keyword evidence="1" id="KW-0614">Plasmid</keyword>
<protein>
    <recommendedName>
        <fullName evidence="3">Phage protein</fullName>
    </recommendedName>
</protein>
<gene>
    <name evidence="1" type="ORF">PEPS_30300</name>
</gene>
<dbReference type="EMBL" id="AP025293">
    <property type="protein sequence ID" value="BDD00750.1"/>
    <property type="molecule type" value="Genomic_DNA"/>
</dbReference>
<name>A0ABM7VIG8_9BACT</name>
<geneLocation type="plasmid" evidence="1 2">
    <name>pPP1</name>
</geneLocation>
<accession>A0ABM7VIG8</accession>
<keyword evidence="2" id="KW-1185">Reference proteome</keyword>
<evidence type="ECO:0008006" key="3">
    <source>
        <dbReference type="Google" id="ProtNLM"/>
    </source>
</evidence>
<sequence>MRLKQSLTSLTFRKEAFEVVYQYYYCEDSQEEFTDEALDTLNLERVYQQYQLKYHR</sequence>
<organism evidence="1 2">
    <name type="scientific">Persicobacter psychrovividus</name>
    <dbReference type="NCBI Taxonomy" id="387638"/>
    <lineage>
        <taxon>Bacteria</taxon>
        <taxon>Pseudomonadati</taxon>
        <taxon>Bacteroidota</taxon>
        <taxon>Cytophagia</taxon>
        <taxon>Cytophagales</taxon>
        <taxon>Persicobacteraceae</taxon>
        <taxon>Persicobacter</taxon>
    </lineage>
</organism>
<evidence type="ECO:0000313" key="2">
    <source>
        <dbReference type="Proteomes" id="UP001354989"/>
    </source>
</evidence>
<reference evidence="1 2" key="1">
    <citation type="submission" date="2021-12" db="EMBL/GenBank/DDBJ databases">
        <title>Genome sequencing of bacteria with rrn-lacking chromosome and rrn-plasmid.</title>
        <authorList>
            <person name="Anda M."/>
            <person name="Iwasaki W."/>
        </authorList>
    </citation>
    <scope>NUCLEOTIDE SEQUENCE [LARGE SCALE GENOMIC DNA]</scope>
    <source>
        <strain evidence="1 2">NBRC 101262</strain>
        <plasmid evidence="1 2">pPP1</plasmid>
    </source>
</reference>
<evidence type="ECO:0000313" key="1">
    <source>
        <dbReference type="EMBL" id="BDD00750.1"/>
    </source>
</evidence>
<proteinExistence type="predicted"/>